<accession>A0AAD7EPI3</accession>
<evidence type="ECO:0008006" key="3">
    <source>
        <dbReference type="Google" id="ProtNLM"/>
    </source>
</evidence>
<comment type="caution">
    <text evidence="1">The sequence shown here is derived from an EMBL/GenBank/DDBJ whole genome shotgun (WGS) entry which is preliminary data.</text>
</comment>
<feature type="non-terminal residue" evidence="1">
    <location>
        <position position="112"/>
    </location>
</feature>
<protein>
    <recommendedName>
        <fullName evidence="3">FAR1 domain-containing protein</fullName>
    </recommendedName>
</protein>
<dbReference type="AlphaFoldDB" id="A0AAD7EPI3"/>
<dbReference type="EMBL" id="JARIHO010000022">
    <property type="protein sequence ID" value="KAJ7343898.1"/>
    <property type="molecule type" value="Genomic_DNA"/>
</dbReference>
<dbReference type="Proteomes" id="UP001218218">
    <property type="component" value="Unassembled WGS sequence"/>
</dbReference>
<feature type="non-terminal residue" evidence="1">
    <location>
        <position position="1"/>
    </location>
</feature>
<gene>
    <name evidence="1" type="ORF">DFH08DRAFT_614554</name>
</gene>
<evidence type="ECO:0000313" key="2">
    <source>
        <dbReference type="Proteomes" id="UP001218218"/>
    </source>
</evidence>
<sequence>DSNSNEFNLGWDTIREFDVWFANEQLAKCFDFCLVQTPTGLPQFEKKLRYICSRHGTGGVKEYTKQFPERERKIPGKHTGCQCALAVKHYPNTHRILGKYSATHNHPLSQEN</sequence>
<name>A0AAD7EPI3_9AGAR</name>
<keyword evidence="2" id="KW-1185">Reference proteome</keyword>
<reference evidence="1" key="1">
    <citation type="submission" date="2023-03" db="EMBL/GenBank/DDBJ databases">
        <title>Massive genome expansion in bonnet fungi (Mycena s.s.) driven by repeated elements and novel gene families across ecological guilds.</title>
        <authorList>
            <consortium name="Lawrence Berkeley National Laboratory"/>
            <person name="Harder C.B."/>
            <person name="Miyauchi S."/>
            <person name="Viragh M."/>
            <person name="Kuo A."/>
            <person name="Thoen E."/>
            <person name="Andreopoulos B."/>
            <person name="Lu D."/>
            <person name="Skrede I."/>
            <person name="Drula E."/>
            <person name="Henrissat B."/>
            <person name="Morin E."/>
            <person name="Kohler A."/>
            <person name="Barry K."/>
            <person name="LaButti K."/>
            <person name="Morin E."/>
            <person name="Salamov A."/>
            <person name="Lipzen A."/>
            <person name="Mereny Z."/>
            <person name="Hegedus B."/>
            <person name="Baldrian P."/>
            <person name="Stursova M."/>
            <person name="Weitz H."/>
            <person name="Taylor A."/>
            <person name="Grigoriev I.V."/>
            <person name="Nagy L.G."/>
            <person name="Martin F."/>
            <person name="Kauserud H."/>
        </authorList>
    </citation>
    <scope>NUCLEOTIDE SEQUENCE</scope>
    <source>
        <strain evidence="1">CBHHK002</strain>
    </source>
</reference>
<organism evidence="1 2">
    <name type="scientific">Mycena albidolilacea</name>
    <dbReference type="NCBI Taxonomy" id="1033008"/>
    <lineage>
        <taxon>Eukaryota</taxon>
        <taxon>Fungi</taxon>
        <taxon>Dikarya</taxon>
        <taxon>Basidiomycota</taxon>
        <taxon>Agaricomycotina</taxon>
        <taxon>Agaricomycetes</taxon>
        <taxon>Agaricomycetidae</taxon>
        <taxon>Agaricales</taxon>
        <taxon>Marasmiineae</taxon>
        <taxon>Mycenaceae</taxon>
        <taxon>Mycena</taxon>
    </lineage>
</organism>
<evidence type="ECO:0000313" key="1">
    <source>
        <dbReference type="EMBL" id="KAJ7343898.1"/>
    </source>
</evidence>
<proteinExistence type="predicted"/>